<sequence length="55" mass="5799">MLLASVGHADGRAIGRDDRGYLLWAAGQVVDRFIGHQTGFPVAPTPKDGVGPRTP</sequence>
<evidence type="ECO:0000313" key="1">
    <source>
        <dbReference type="EMBL" id="QLJ97603.1"/>
    </source>
</evidence>
<dbReference type="AlphaFoldDB" id="A0A7D6CCF3"/>
<name>A0A7D6CCF3_9ACTN</name>
<proteinExistence type="predicted"/>
<accession>A0A7D6CCF3</accession>
<reference evidence="1" key="1">
    <citation type="submission" date="2020-08" db="EMBL/GenBank/DDBJ databases">
        <title>A bifunctional nitrone conjugated secondary metabolite targeting the ribosome.</title>
        <authorList>
            <person name="Limbrick E.M."/>
            <person name="Graf M."/>
            <person name="Derewacz D.K."/>
            <person name="Nguyen F."/>
            <person name="Spraggins J.M."/>
            <person name="Wieland M."/>
            <person name="Ynigez-Gutierrez A.E."/>
            <person name="Reisman B.J."/>
            <person name="Zinshteyn B."/>
            <person name="McCulloch K."/>
            <person name="Iverson T.M."/>
            <person name="Green R."/>
            <person name="Wilson D.N."/>
            <person name="Bachmann B.O."/>
        </authorList>
    </citation>
    <scope>NUCLEOTIDE SEQUENCE</scope>
    <source>
        <strain evidence="1">Africana</strain>
    </source>
</reference>
<dbReference type="EMBL" id="CP058905">
    <property type="protein sequence ID" value="QLJ97603.1"/>
    <property type="molecule type" value="Genomic_DNA"/>
</dbReference>
<protein>
    <submittedName>
        <fullName evidence="1">Uncharacterized protein</fullName>
    </submittedName>
</protein>
<organism evidence="1">
    <name type="scientific">Micromonospora carbonacea</name>
    <dbReference type="NCBI Taxonomy" id="47853"/>
    <lineage>
        <taxon>Bacteria</taxon>
        <taxon>Bacillati</taxon>
        <taxon>Actinomycetota</taxon>
        <taxon>Actinomycetes</taxon>
        <taxon>Micromonosporales</taxon>
        <taxon>Micromonosporaceae</taxon>
        <taxon>Micromonospora</taxon>
    </lineage>
</organism>
<gene>
    <name evidence="1" type="ORF">HZU44_22895</name>
</gene>